<dbReference type="EMBL" id="JAUJFL010000003">
    <property type="protein sequence ID" value="KAK2607103.1"/>
    <property type="molecule type" value="Genomic_DNA"/>
</dbReference>
<dbReference type="PRINTS" id="PR00463">
    <property type="entry name" value="EP450I"/>
</dbReference>
<dbReference type="InterPro" id="IPR036396">
    <property type="entry name" value="Cyt_P450_sf"/>
</dbReference>
<dbReference type="InterPro" id="IPR002401">
    <property type="entry name" value="Cyt_P450_E_grp-I"/>
</dbReference>
<dbReference type="InterPro" id="IPR001128">
    <property type="entry name" value="Cyt_P450"/>
</dbReference>
<feature type="chain" id="PRO_5042176528" description="Cytochrome P450" evidence="8">
    <location>
        <begin position="21"/>
        <end position="534"/>
    </location>
</feature>
<gene>
    <name evidence="9" type="ORF">N8I77_005808</name>
</gene>
<comment type="cofactor">
    <cofactor evidence="5">
        <name>heme</name>
        <dbReference type="ChEBI" id="CHEBI:30413"/>
    </cofactor>
</comment>
<evidence type="ECO:0000256" key="8">
    <source>
        <dbReference type="SAM" id="SignalP"/>
    </source>
</evidence>
<evidence type="ECO:0008006" key="11">
    <source>
        <dbReference type="Google" id="ProtNLM"/>
    </source>
</evidence>
<dbReference type="InterPro" id="IPR017972">
    <property type="entry name" value="Cyt_P450_CS"/>
</dbReference>
<comment type="similarity">
    <text evidence="1 6">Belongs to the cytochrome P450 family.</text>
</comment>
<evidence type="ECO:0000313" key="9">
    <source>
        <dbReference type="EMBL" id="KAK2607103.1"/>
    </source>
</evidence>
<dbReference type="GO" id="GO:0020037">
    <property type="term" value="F:heme binding"/>
    <property type="evidence" value="ECO:0007669"/>
    <property type="project" value="InterPro"/>
</dbReference>
<dbReference type="InterPro" id="IPR050364">
    <property type="entry name" value="Cytochrome_P450_fung"/>
</dbReference>
<keyword evidence="2 5" id="KW-0479">Metal-binding</keyword>
<dbReference type="GO" id="GO:0016705">
    <property type="term" value="F:oxidoreductase activity, acting on paired donors, with incorporation or reduction of molecular oxygen"/>
    <property type="evidence" value="ECO:0007669"/>
    <property type="project" value="InterPro"/>
</dbReference>
<dbReference type="AlphaFoldDB" id="A0AAD9W347"/>
<keyword evidence="3 6" id="KW-0560">Oxidoreductase</keyword>
<dbReference type="PANTHER" id="PTHR46300">
    <property type="entry name" value="P450, PUTATIVE (EUROFUNG)-RELATED-RELATED"/>
    <property type="match status" value="1"/>
</dbReference>
<sequence>MAFDLPVIILYLAIPSLLLSAVQQVLQWRKKKVSQAKFPGPQQFPLVGRVHDLPRFSMWKKFKEWGDMYGPIYQTSVPGATFVIISDEQIAEELLVKRGHIYSGRPQIRALFGHKEGIEYLALMDRHDHWQKQRKWVHAAMAEAYKHQFYGHVETETRRYLMMLMSDPVRFMDHSREHCGRIMSRLAWDEASQGKMNGESADCTLHCMSVSGPIVNTMTPLWNIPERFNKWKQFERQRMATQKAWWLNNYKIAKDKYKNGQLPKDTWAYRYIEQVEREQKGSLDQTDEQEIFAACTIGFFNLVGVVTIAGPLKFFLMAMALHPEWQKKAQEEIDRVCGDRMPTFEDFADLPTVRAVLKETIRWRSGVPLGVPHQAERDDEYRGVTIKKDTIVLACEWSINRVPERYPDPESYRPDRWLDPSFPTYQEPLTKYPNFRDSKFGTHSFGWGRRKCLGMDIVDIELFVTGASVLWAFNMEQQTCPRTGEKVPIDSQATNSHVILEPSPFAMRFGVRKEDRRRAITEAYGEVSASLKVY</sequence>
<proteinExistence type="inferred from homology"/>
<dbReference type="PROSITE" id="PS00086">
    <property type="entry name" value="CYTOCHROME_P450"/>
    <property type="match status" value="1"/>
</dbReference>
<keyword evidence="7" id="KW-0472">Membrane</keyword>
<dbReference type="PANTHER" id="PTHR46300:SF6">
    <property type="entry name" value="CYTOCHROME P450 2C30"/>
    <property type="match status" value="1"/>
</dbReference>
<evidence type="ECO:0000256" key="4">
    <source>
        <dbReference type="ARBA" id="ARBA00023004"/>
    </source>
</evidence>
<dbReference type="Proteomes" id="UP001265746">
    <property type="component" value="Unassembled WGS sequence"/>
</dbReference>
<protein>
    <recommendedName>
        <fullName evidence="11">Cytochrome P450</fullName>
    </recommendedName>
</protein>
<evidence type="ECO:0000256" key="3">
    <source>
        <dbReference type="ARBA" id="ARBA00023002"/>
    </source>
</evidence>
<evidence type="ECO:0000256" key="7">
    <source>
        <dbReference type="SAM" id="Phobius"/>
    </source>
</evidence>
<feature type="binding site" description="axial binding residue" evidence="5">
    <location>
        <position position="452"/>
    </location>
    <ligand>
        <name>heme</name>
        <dbReference type="ChEBI" id="CHEBI:30413"/>
    </ligand>
    <ligandPart>
        <name>Fe</name>
        <dbReference type="ChEBI" id="CHEBI:18248"/>
    </ligandPart>
</feature>
<comment type="caution">
    <text evidence="9">The sequence shown here is derived from an EMBL/GenBank/DDBJ whole genome shotgun (WGS) entry which is preliminary data.</text>
</comment>
<keyword evidence="4 5" id="KW-0408">Iron</keyword>
<evidence type="ECO:0000256" key="6">
    <source>
        <dbReference type="RuleBase" id="RU000461"/>
    </source>
</evidence>
<keyword evidence="8" id="KW-0732">Signal</keyword>
<keyword evidence="7" id="KW-0812">Transmembrane</keyword>
<dbReference type="SUPFAM" id="SSF48264">
    <property type="entry name" value="Cytochrome P450"/>
    <property type="match status" value="1"/>
</dbReference>
<organism evidence="9 10">
    <name type="scientific">Phomopsis amygdali</name>
    <name type="common">Fusicoccum amygdali</name>
    <dbReference type="NCBI Taxonomy" id="1214568"/>
    <lineage>
        <taxon>Eukaryota</taxon>
        <taxon>Fungi</taxon>
        <taxon>Dikarya</taxon>
        <taxon>Ascomycota</taxon>
        <taxon>Pezizomycotina</taxon>
        <taxon>Sordariomycetes</taxon>
        <taxon>Sordariomycetidae</taxon>
        <taxon>Diaporthales</taxon>
        <taxon>Diaporthaceae</taxon>
        <taxon>Diaporthe</taxon>
    </lineage>
</organism>
<evidence type="ECO:0000256" key="5">
    <source>
        <dbReference type="PIRSR" id="PIRSR602401-1"/>
    </source>
</evidence>
<keyword evidence="10" id="KW-1185">Reference proteome</keyword>
<name>A0AAD9W347_PHOAM</name>
<keyword evidence="6" id="KW-0503">Monooxygenase</keyword>
<evidence type="ECO:0000256" key="2">
    <source>
        <dbReference type="ARBA" id="ARBA00022723"/>
    </source>
</evidence>
<dbReference type="Gene3D" id="1.10.630.10">
    <property type="entry name" value="Cytochrome P450"/>
    <property type="match status" value="1"/>
</dbReference>
<dbReference type="GO" id="GO:0005506">
    <property type="term" value="F:iron ion binding"/>
    <property type="evidence" value="ECO:0007669"/>
    <property type="project" value="InterPro"/>
</dbReference>
<keyword evidence="5 6" id="KW-0349">Heme</keyword>
<reference evidence="9" key="1">
    <citation type="submission" date="2023-06" db="EMBL/GenBank/DDBJ databases">
        <authorList>
            <person name="Noh H."/>
        </authorList>
    </citation>
    <scope>NUCLEOTIDE SEQUENCE</scope>
    <source>
        <strain evidence="9">DUCC20226</strain>
    </source>
</reference>
<evidence type="ECO:0000256" key="1">
    <source>
        <dbReference type="ARBA" id="ARBA00010617"/>
    </source>
</evidence>
<feature type="transmembrane region" description="Helical" evidence="7">
    <location>
        <begin position="299"/>
        <end position="321"/>
    </location>
</feature>
<keyword evidence="7" id="KW-1133">Transmembrane helix</keyword>
<dbReference type="GO" id="GO:0004497">
    <property type="term" value="F:monooxygenase activity"/>
    <property type="evidence" value="ECO:0007669"/>
    <property type="project" value="UniProtKB-KW"/>
</dbReference>
<accession>A0AAD9W347</accession>
<dbReference type="Pfam" id="PF00067">
    <property type="entry name" value="p450"/>
    <property type="match status" value="2"/>
</dbReference>
<feature type="signal peptide" evidence="8">
    <location>
        <begin position="1"/>
        <end position="20"/>
    </location>
</feature>
<evidence type="ECO:0000313" key="10">
    <source>
        <dbReference type="Proteomes" id="UP001265746"/>
    </source>
</evidence>